<dbReference type="GeneID" id="20210898"/>
<gene>
    <name evidence="2" type="primary">20210898</name>
    <name evidence="1" type="ORF">HELRODRAFT_188450</name>
</gene>
<dbReference type="KEGG" id="hro:HELRODRAFT_188450"/>
<accession>T1FQ01</accession>
<dbReference type="CTD" id="20210898"/>
<reference evidence="3" key="1">
    <citation type="submission" date="2012-12" db="EMBL/GenBank/DDBJ databases">
        <authorList>
            <person name="Hellsten U."/>
            <person name="Grimwood J."/>
            <person name="Chapman J.A."/>
            <person name="Shapiro H."/>
            <person name="Aerts A."/>
            <person name="Otillar R.P."/>
            <person name="Terry A.Y."/>
            <person name="Boore J.L."/>
            <person name="Simakov O."/>
            <person name="Marletaz F."/>
            <person name="Cho S.-J."/>
            <person name="Edsinger-Gonzales E."/>
            <person name="Havlak P."/>
            <person name="Kuo D.-H."/>
            <person name="Larsson T."/>
            <person name="Lv J."/>
            <person name="Arendt D."/>
            <person name="Savage R."/>
            <person name="Osoegawa K."/>
            <person name="de Jong P."/>
            <person name="Lindberg D.R."/>
            <person name="Seaver E.C."/>
            <person name="Weisblat D.A."/>
            <person name="Putnam N.H."/>
            <person name="Grigoriev I.V."/>
            <person name="Rokhsar D.S."/>
        </authorList>
    </citation>
    <scope>NUCLEOTIDE SEQUENCE</scope>
</reference>
<dbReference type="EMBL" id="KB096324">
    <property type="protein sequence ID" value="ESO06686.1"/>
    <property type="molecule type" value="Genomic_DNA"/>
</dbReference>
<dbReference type="RefSeq" id="XP_009016054.1">
    <property type="nucleotide sequence ID" value="XM_009017806.1"/>
</dbReference>
<proteinExistence type="predicted"/>
<reference evidence="2" key="3">
    <citation type="submission" date="2015-06" db="UniProtKB">
        <authorList>
            <consortium name="EnsemblMetazoa"/>
        </authorList>
    </citation>
    <scope>IDENTIFICATION</scope>
</reference>
<keyword evidence="3" id="KW-1185">Reference proteome</keyword>
<dbReference type="AlphaFoldDB" id="T1FQ01"/>
<dbReference type="EMBL" id="AMQM01000679">
    <property type="status" value="NOT_ANNOTATED_CDS"/>
    <property type="molecule type" value="Genomic_DNA"/>
</dbReference>
<dbReference type="HOGENOM" id="CLU_638232_0_0_1"/>
<dbReference type="EnsemblMetazoa" id="HelroT188450">
    <property type="protein sequence ID" value="HelroP188450"/>
    <property type="gene ID" value="HelroG188450"/>
</dbReference>
<protein>
    <submittedName>
        <fullName evidence="1 2">Uncharacterized protein</fullName>
    </submittedName>
</protein>
<reference evidence="1 3" key="2">
    <citation type="journal article" date="2013" name="Nature">
        <title>Insights into bilaterian evolution from three spiralian genomes.</title>
        <authorList>
            <person name="Simakov O."/>
            <person name="Marletaz F."/>
            <person name="Cho S.J."/>
            <person name="Edsinger-Gonzales E."/>
            <person name="Havlak P."/>
            <person name="Hellsten U."/>
            <person name="Kuo D.H."/>
            <person name="Larsson T."/>
            <person name="Lv J."/>
            <person name="Arendt D."/>
            <person name="Savage R."/>
            <person name="Osoegawa K."/>
            <person name="de Jong P."/>
            <person name="Grimwood J."/>
            <person name="Chapman J.A."/>
            <person name="Shapiro H."/>
            <person name="Aerts A."/>
            <person name="Otillar R.P."/>
            <person name="Terry A.Y."/>
            <person name="Boore J.L."/>
            <person name="Grigoriev I.V."/>
            <person name="Lindberg D.R."/>
            <person name="Seaver E.C."/>
            <person name="Weisblat D.A."/>
            <person name="Putnam N.H."/>
            <person name="Rokhsar D.S."/>
        </authorList>
    </citation>
    <scope>NUCLEOTIDE SEQUENCE</scope>
</reference>
<name>T1FQ01_HELRO</name>
<sequence>MARVHVGMSIIFMTREILINRNGVPQYPNRRDTFIWYIYKQIGSYIKRRGSRNKRMKQKKSTKEEDGTQLSALNYISYIIMKISSTLNSSFIKRTVLLETCIFGDKLYTKHLTTAAPLVFHEKFKYKKELDKKLTLPCLIELFKDSVVIFNLLEVTRMKNSCQSQMNILATKKLPASIFFFPPSYIQKYHTVKMFPFKDCQPILKFWVDAIIYRSSSCFLLSQVTKLRQSELMKELKSRNADRCVMPDADSLCHDDNKCVICKSYLKYLGRPYCAHKQPNSKLGRTGGRNDCDDDYDTDDFCRNNYDNGDDDDECNCSNASGSKASHDGDDDGRRDSDITSASIKQSYPALDLPQKCSATSCSNICRASSCIARGTKSRSQARKRVEFWLAQLQMLTCKPVDEFTNVLRNIYVKEYSRALRLYNSFVCKK</sequence>
<dbReference type="Proteomes" id="UP000015101">
    <property type="component" value="Unassembled WGS sequence"/>
</dbReference>
<evidence type="ECO:0000313" key="3">
    <source>
        <dbReference type="Proteomes" id="UP000015101"/>
    </source>
</evidence>
<organism evidence="2 3">
    <name type="scientific">Helobdella robusta</name>
    <name type="common">Californian leech</name>
    <dbReference type="NCBI Taxonomy" id="6412"/>
    <lineage>
        <taxon>Eukaryota</taxon>
        <taxon>Metazoa</taxon>
        <taxon>Spiralia</taxon>
        <taxon>Lophotrochozoa</taxon>
        <taxon>Annelida</taxon>
        <taxon>Clitellata</taxon>
        <taxon>Hirudinea</taxon>
        <taxon>Rhynchobdellida</taxon>
        <taxon>Glossiphoniidae</taxon>
        <taxon>Helobdella</taxon>
    </lineage>
</organism>
<evidence type="ECO:0000313" key="2">
    <source>
        <dbReference type="EnsemblMetazoa" id="HelroP188450"/>
    </source>
</evidence>
<dbReference type="InParanoid" id="T1FQ01"/>
<evidence type="ECO:0000313" key="1">
    <source>
        <dbReference type="EMBL" id="ESO06686.1"/>
    </source>
</evidence>